<dbReference type="AlphaFoldDB" id="A0AAD6YNQ8"/>
<evidence type="ECO:0000313" key="2">
    <source>
        <dbReference type="EMBL" id="KAJ7224654.1"/>
    </source>
</evidence>
<reference evidence="2" key="1">
    <citation type="submission" date="2023-03" db="EMBL/GenBank/DDBJ databases">
        <title>Massive genome expansion in bonnet fungi (Mycena s.s.) driven by repeated elements and novel gene families across ecological guilds.</title>
        <authorList>
            <consortium name="Lawrence Berkeley National Laboratory"/>
            <person name="Harder C.B."/>
            <person name="Miyauchi S."/>
            <person name="Viragh M."/>
            <person name="Kuo A."/>
            <person name="Thoen E."/>
            <person name="Andreopoulos B."/>
            <person name="Lu D."/>
            <person name="Skrede I."/>
            <person name="Drula E."/>
            <person name="Henrissat B."/>
            <person name="Morin E."/>
            <person name="Kohler A."/>
            <person name="Barry K."/>
            <person name="LaButti K."/>
            <person name="Morin E."/>
            <person name="Salamov A."/>
            <person name="Lipzen A."/>
            <person name="Mereny Z."/>
            <person name="Hegedus B."/>
            <person name="Baldrian P."/>
            <person name="Stursova M."/>
            <person name="Weitz H."/>
            <person name="Taylor A."/>
            <person name="Grigoriev I.V."/>
            <person name="Nagy L.G."/>
            <person name="Martin F."/>
            <person name="Kauserud H."/>
        </authorList>
    </citation>
    <scope>NUCLEOTIDE SEQUENCE</scope>
    <source>
        <strain evidence="2">9144</strain>
    </source>
</reference>
<proteinExistence type="predicted"/>
<gene>
    <name evidence="2" type="ORF">GGX14DRAFT_651295</name>
</gene>
<accession>A0AAD6YNQ8</accession>
<evidence type="ECO:0000313" key="3">
    <source>
        <dbReference type="Proteomes" id="UP001219525"/>
    </source>
</evidence>
<protein>
    <submittedName>
        <fullName evidence="2">Uncharacterized protein</fullName>
    </submittedName>
</protein>
<sequence>MSFDGLAIYAPTPRLSRTVPGIETTAGWAPNVNVVGPTSSPYTSLHCSQFEARACHFTYYKMFVFSHRCLTSWTPYDRDPLGPRQDHPSLLHRYDILISFTNQDPSWVAFTLLVDDCLGYIKGLDPNNLGCKHGMQEHLRTSPWAAFWVSSAPRTPSTTAAAFLNTLYSGLDEKRKRKRSGLGGSFGAPALPSGSRVVTPS</sequence>
<organism evidence="2 3">
    <name type="scientific">Mycena pura</name>
    <dbReference type="NCBI Taxonomy" id="153505"/>
    <lineage>
        <taxon>Eukaryota</taxon>
        <taxon>Fungi</taxon>
        <taxon>Dikarya</taxon>
        <taxon>Basidiomycota</taxon>
        <taxon>Agaricomycotina</taxon>
        <taxon>Agaricomycetes</taxon>
        <taxon>Agaricomycetidae</taxon>
        <taxon>Agaricales</taxon>
        <taxon>Marasmiineae</taxon>
        <taxon>Mycenaceae</taxon>
        <taxon>Mycena</taxon>
    </lineage>
</organism>
<dbReference type="EMBL" id="JARJCW010000005">
    <property type="protein sequence ID" value="KAJ7224654.1"/>
    <property type="molecule type" value="Genomic_DNA"/>
</dbReference>
<comment type="caution">
    <text evidence="2">The sequence shown here is derived from an EMBL/GenBank/DDBJ whole genome shotgun (WGS) entry which is preliminary data.</text>
</comment>
<dbReference type="Proteomes" id="UP001219525">
    <property type="component" value="Unassembled WGS sequence"/>
</dbReference>
<name>A0AAD6YNQ8_9AGAR</name>
<feature type="region of interest" description="Disordered" evidence="1">
    <location>
        <begin position="177"/>
        <end position="201"/>
    </location>
</feature>
<evidence type="ECO:0000256" key="1">
    <source>
        <dbReference type="SAM" id="MobiDB-lite"/>
    </source>
</evidence>
<keyword evidence="3" id="KW-1185">Reference proteome</keyword>